<dbReference type="Proteomes" id="UP001059349">
    <property type="component" value="Chromosome"/>
</dbReference>
<dbReference type="EMBL" id="CP101127">
    <property type="protein sequence ID" value="UTO26121.1"/>
    <property type="molecule type" value="Genomic_DNA"/>
</dbReference>
<organism evidence="1 2">
    <name type="scientific">Metamycoplasma hyosynoviae</name>
    <dbReference type="NCBI Taxonomy" id="29559"/>
    <lineage>
        <taxon>Bacteria</taxon>
        <taxon>Bacillati</taxon>
        <taxon>Mycoplasmatota</taxon>
        <taxon>Mycoplasmoidales</taxon>
        <taxon>Metamycoplasmataceae</taxon>
        <taxon>Metamycoplasma</taxon>
    </lineage>
</organism>
<evidence type="ECO:0000313" key="1">
    <source>
        <dbReference type="EMBL" id="UTO26121.1"/>
    </source>
</evidence>
<protein>
    <submittedName>
        <fullName evidence="1">Uncharacterized protein</fullName>
    </submittedName>
</protein>
<dbReference type="SUPFAM" id="SSF88659">
    <property type="entry name" value="Sigma3 and sigma4 domains of RNA polymerase sigma factors"/>
    <property type="match status" value="1"/>
</dbReference>
<proteinExistence type="predicted"/>
<gene>
    <name evidence="1" type="ORF">NMG93_00940</name>
</gene>
<dbReference type="InterPro" id="IPR013324">
    <property type="entry name" value="RNA_pol_sigma_r3/r4-like"/>
</dbReference>
<dbReference type="AlphaFoldDB" id="A0A9Q9BZ53"/>
<name>A0A9Q9BZ53_9BACT</name>
<reference evidence="1" key="1">
    <citation type="submission" date="2022-07" db="EMBL/GenBank/DDBJ databases">
        <title>Complete genome of Mycoplasma hyosynoviae B1.</title>
        <authorList>
            <person name="Spergser J."/>
        </authorList>
    </citation>
    <scope>NUCLEOTIDE SEQUENCE</scope>
    <source>
        <strain evidence="1">B1</strain>
    </source>
</reference>
<accession>A0A9Q9BZ53</accession>
<dbReference type="GeneID" id="75105035"/>
<sequence>MKIAISMKNSSEDALDTLGTITGRIKTESIGCSASLERLSMKTWGRWMDTMKGWKSGMKKRVPTLEQFAKIVRTNKRRLERLYEELGYARYLMYATQGINYSKPNVQHSTPQFDKITIVLDRIDRIEKKIAYYESFNILWDKWQKKLTPRETDVFHKRYMQNKAVVDISAELQVSNVRIYGLIG</sequence>
<dbReference type="RefSeq" id="WP_254735429.1">
    <property type="nucleotide sequence ID" value="NZ_CP101127.1"/>
</dbReference>
<evidence type="ECO:0000313" key="2">
    <source>
        <dbReference type="Proteomes" id="UP001059349"/>
    </source>
</evidence>